<name>A0A835L9I0_SPOEX</name>
<evidence type="ECO:0000313" key="1">
    <source>
        <dbReference type="EMBL" id="KAF9421763.1"/>
    </source>
</evidence>
<accession>A0A835L9I0</accession>
<proteinExistence type="predicted"/>
<dbReference type="EMBL" id="JACKWZ010000022">
    <property type="protein sequence ID" value="KAF9421763.1"/>
    <property type="molecule type" value="Genomic_DNA"/>
</dbReference>
<sequence length="195" mass="22360">MITRILSYSYYEVTVNYKLVIANCNSKTIPVNSGVGKSVEQKYYLESLDLKERFEYKTSIPETVYVVQRFPLAENIKVDRQYVRWLTENFVIPIKLLRRNQVLQRPTAVTPIQQQTPHSSPAMFRSHSFVDVPLTACAEPWRADMLRRPDPAAPVQHTHEISHILCLGFKSSGKLFPRNTRSPCYVTLPACGTSL</sequence>
<organism evidence="1 2">
    <name type="scientific">Spodoptera exigua</name>
    <name type="common">Beet armyworm</name>
    <name type="synonym">Noctua fulgens</name>
    <dbReference type="NCBI Taxonomy" id="7107"/>
    <lineage>
        <taxon>Eukaryota</taxon>
        <taxon>Metazoa</taxon>
        <taxon>Ecdysozoa</taxon>
        <taxon>Arthropoda</taxon>
        <taxon>Hexapoda</taxon>
        <taxon>Insecta</taxon>
        <taxon>Pterygota</taxon>
        <taxon>Neoptera</taxon>
        <taxon>Endopterygota</taxon>
        <taxon>Lepidoptera</taxon>
        <taxon>Glossata</taxon>
        <taxon>Ditrysia</taxon>
        <taxon>Noctuoidea</taxon>
        <taxon>Noctuidae</taxon>
        <taxon>Amphipyrinae</taxon>
        <taxon>Spodoptera</taxon>
    </lineage>
</organism>
<protein>
    <submittedName>
        <fullName evidence="1">Uncharacterized protein</fullName>
    </submittedName>
</protein>
<evidence type="ECO:0000313" key="2">
    <source>
        <dbReference type="Proteomes" id="UP000648187"/>
    </source>
</evidence>
<gene>
    <name evidence="1" type="ORF">HW555_002444</name>
</gene>
<keyword evidence="2" id="KW-1185">Reference proteome</keyword>
<reference evidence="1" key="1">
    <citation type="submission" date="2020-08" db="EMBL/GenBank/DDBJ databases">
        <title>Spodoptera exigua strain:BAW_Kor-Di-RS1 Genome sequencing and assembly.</title>
        <authorList>
            <person name="Kim J."/>
            <person name="Nam H.Y."/>
            <person name="Kwon M."/>
            <person name="Choi J.H."/>
            <person name="Cho S.R."/>
            <person name="Kim G.-H."/>
        </authorList>
    </citation>
    <scope>NUCLEOTIDE SEQUENCE</scope>
    <source>
        <strain evidence="1">BAW_Kor-Di-RS1</strain>
        <tissue evidence="1">Whole-body</tissue>
    </source>
</reference>
<dbReference type="AlphaFoldDB" id="A0A835L9I0"/>
<dbReference type="Proteomes" id="UP000648187">
    <property type="component" value="Unassembled WGS sequence"/>
</dbReference>
<comment type="caution">
    <text evidence="1">The sequence shown here is derived from an EMBL/GenBank/DDBJ whole genome shotgun (WGS) entry which is preliminary data.</text>
</comment>